<dbReference type="AlphaFoldDB" id="A0A1H5X3B2"/>
<keyword evidence="6" id="KW-1185">Reference proteome</keyword>
<reference evidence="6" key="1">
    <citation type="submission" date="2016-10" db="EMBL/GenBank/DDBJ databases">
        <authorList>
            <person name="Varghese N."/>
            <person name="Submissions S."/>
        </authorList>
    </citation>
    <scope>NUCLEOTIDE SEQUENCE [LARGE SCALE GENOMIC DNA]</scope>
    <source>
        <strain evidence="6">DSM 22361</strain>
    </source>
</reference>
<dbReference type="OrthoDB" id="9804035at2"/>
<organism evidence="5 6">
    <name type="scientific">Sphingobacterium lactis</name>
    <dbReference type="NCBI Taxonomy" id="797291"/>
    <lineage>
        <taxon>Bacteria</taxon>
        <taxon>Pseudomonadati</taxon>
        <taxon>Bacteroidota</taxon>
        <taxon>Sphingobacteriia</taxon>
        <taxon>Sphingobacteriales</taxon>
        <taxon>Sphingobacteriaceae</taxon>
        <taxon>Sphingobacterium</taxon>
    </lineage>
</organism>
<dbReference type="InterPro" id="IPR051309">
    <property type="entry name" value="ABCF_ATPase"/>
</dbReference>
<keyword evidence="2" id="KW-0067">ATP-binding</keyword>
<dbReference type="Pfam" id="PF00005">
    <property type="entry name" value="ABC_tran"/>
    <property type="match status" value="2"/>
</dbReference>
<dbReference type="RefSeq" id="WP_103905886.1">
    <property type="nucleotide sequence ID" value="NZ_CP049246.1"/>
</dbReference>
<dbReference type="PANTHER" id="PTHR42855">
    <property type="entry name" value="ABC TRANSPORTER ATP-BINDING SUBUNIT"/>
    <property type="match status" value="1"/>
</dbReference>
<gene>
    <name evidence="5" type="ORF">SAMN05421877_104241</name>
</gene>
<dbReference type="Gene3D" id="3.40.50.300">
    <property type="entry name" value="P-loop containing nucleotide triphosphate hydrolases"/>
    <property type="match status" value="2"/>
</dbReference>
<evidence type="ECO:0000259" key="4">
    <source>
        <dbReference type="PROSITE" id="PS50893"/>
    </source>
</evidence>
<dbReference type="GO" id="GO:0005524">
    <property type="term" value="F:ATP binding"/>
    <property type="evidence" value="ECO:0007669"/>
    <property type="project" value="UniProtKB-KW"/>
</dbReference>
<dbReference type="GO" id="GO:0016887">
    <property type="term" value="F:ATP hydrolysis activity"/>
    <property type="evidence" value="ECO:0007669"/>
    <property type="project" value="InterPro"/>
</dbReference>
<dbReference type="PROSITE" id="PS50893">
    <property type="entry name" value="ABC_TRANSPORTER_2"/>
    <property type="match status" value="1"/>
</dbReference>
<dbReference type="PANTHER" id="PTHR42855:SF1">
    <property type="entry name" value="ABC TRANSPORTER DOMAIN-CONTAINING PROTEIN"/>
    <property type="match status" value="1"/>
</dbReference>
<dbReference type="Proteomes" id="UP000236731">
    <property type="component" value="Unassembled WGS sequence"/>
</dbReference>
<evidence type="ECO:0000256" key="1">
    <source>
        <dbReference type="ARBA" id="ARBA00022741"/>
    </source>
</evidence>
<dbReference type="FunFam" id="3.40.50.300:FF:001320">
    <property type="entry name" value="Heme ABC transporter ATP-binding protein"/>
    <property type="match status" value="1"/>
</dbReference>
<keyword evidence="3" id="KW-0175">Coiled coil</keyword>
<evidence type="ECO:0000313" key="5">
    <source>
        <dbReference type="EMBL" id="SEG05756.1"/>
    </source>
</evidence>
<protein>
    <submittedName>
        <fullName evidence="5">ATPase components of ABC transporters with duplicated ATPase domains</fullName>
    </submittedName>
</protein>
<sequence length="529" mass="59282">MVILQNATYIHPNKDILFHDLNLVLNPQDKLALIGNNGTGKSTLLQIIAGRLPLSSGQLQVGSTPYYIPQLLDSYNDRTIAEALGIATKLQAFLAILDGEATPENMAELNDDWTIEDRSRQALEHWQLHGIDLNQKLGTLSGGQKTKVFLAGIDIQQPDLILMDEPSNHLDYLARELLYDFIRETNKSLLIVSHDRTLLNILPEIAEMSKSGITRYGGNYAFYAEQKGIALSALDHDVKAKEKELRKAKEKEREALERQNKLNARGKKKQEKAGIPKILMGGLKNKAEGSSSKLKGIHQDKISGIKERLQDLRTHLPEIDQMKFGFQQSGLHLGKTLIEADAINYQINGKNLWSSDLSFQINYGDRYALKGMNGSGKTTLIKLLLGEYLPTTGTLKRAPINAIYVDQDYSLIKSNLSIYEMAQSFNTAALQEHEVKIRLNRFLFGKETWDKSCTFLSGGERMRLLLCCLNIASQAPDLIVLDEPTNNIDIQNITILTSAIQSYQGTLIVVSHDQYFLEEVEVTKEIALF</sequence>
<evidence type="ECO:0000313" key="6">
    <source>
        <dbReference type="Proteomes" id="UP000236731"/>
    </source>
</evidence>
<name>A0A1H5X3B2_9SPHI</name>
<dbReference type="SMART" id="SM00382">
    <property type="entry name" value="AAA"/>
    <property type="match status" value="2"/>
</dbReference>
<keyword evidence="1" id="KW-0547">Nucleotide-binding</keyword>
<evidence type="ECO:0000256" key="2">
    <source>
        <dbReference type="ARBA" id="ARBA00022840"/>
    </source>
</evidence>
<dbReference type="EMBL" id="FNUT01000004">
    <property type="protein sequence ID" value="SEG05756.1"/>
    <property type="molecule type" value="Genomic_DNA"/>
</dbReference>
<feature type="coiled-coil region" evidence="3">
    <location>
        <begin position="231"/>
        <end position="265"/>
    </location>
</feature>
<dbReference type="InterPro" id="IPR027417">
    <property type="entry name" value="P-loop_NTPase"/>
</dbReference>
<evidence type="ECO:0000256" key="3">
    <source>
        <dbReference type="SAM" id="Coils"/>
    </source>
</evidence>
<dbReference type="SUPFAM" id="SSF52540">
    <property type="entry name" value="P-loop containing nucleoside triphosphate hydrolases"/>
    <property type="match status" value="2"/>
</dbReference>
<dbReference type="InterPro" id="IPR003439">
    <property type="entry name" value="ABC_transporter-like_ATP-bd"/>
</dbReference>
<accession>A0A1H5X3B2</accession>
<dbReference type="InterPro" id="IPR003593">
    <property type="entry name" value="AAA+_ATPase"/>
</dbReference>
<proteinExistence type="predicted"/>
<feature type="domain" description="ABC transporter" evidence="4">
    <location>
        <begin position="2"/>
        <end position="235"/>
    </location>
</feature>
<dbReference type="CDD" id="cd03221">
    <property type="entry name" value="ABCF_EF-3"/>
    <property type="match status" value="2"/>
</dbReference>